<feature type="region of interest" description="Disordered" evidence="1">
    <location>
        <begin position="214"/>
        <end position="233"/>
    </location>
</feature>
<dbReference type="InterPro" id="IPR000210">
    <property type="entry name" value="BTB/POZ_dom"/>
</dbReference>
<dbReference type="SMART" id="SM00875">
    <property type="entry name" value="BACK"/>
    <property type="match status" value="1"/>
</dbReference>
<dbReference type="Proteomes" id="UP001209570">
    <property type="component" value="Unassembled WGS sequence"/>
</dbReference>
<dbReference type="EMBL" id="JAKCXM010000361">
    <property type="protein sequence ID" value="KAJ0395149.1"/>
    <property type="molecule type" value="Genomic_DNA"/>
</dbReference>
<protein>
    <recommendedName>
        <fullName evidence="2">BTB domain-containing protein</fullName>
    </recommendedName>
</protein>
<feature type="compositionally biased region" description="Basic and acidic residues" evidence="1">
    <location>
        <begin position="1"/>
        <end position="11"/>
    </location>
</feature>
<accession>A0AAD5LXD0</accession>
<feature type="compositionally biased region" description="Pro residues" evidence="1">
    <location>
        <begin position="71"/>
        <end position="80"/>
    </location>
</feature>
<organism evidence="3 4">
    <name type="scientific">Pythium insidiosum</name>
    <name type="common">Pythiosis disease agent</name>
    <dbReference type="NCBI Taxonomy" id="114742"/>
    <lineage>
        <taxon>Eukaryota</taxon>
        <taxon>Sar</taxon>
        <taxon>Stramenopiles</taxon>
        <taxon>Oomycota</taxon>
        <taxon>Peronosporomycetes</taxon>
        <taxon>Pythiales</taxon>
        <taxon>Pythiaceae</taxon>
        <taxon>Pythium</taxon>
    </lineage>
</organism>
<reference evidence="3" key="1">
    <citation type="submission" date="2021-12" db="EMBL/GenBank/DDBJ databases">
        <title>Prjna785345.</title>
        <authorList>
            <person name="Rujirawat T."/>
            <person name="Krajaejun T."/>
        </authorList>
    </citation>
    <scope>NUCLEOTIDE SEQUENCE</scope>
    <source>
        <strain evidence="3">Pi057C3</strain>
    </source>
</reference>
<keyword evidence="4" id="KW-1185">Reference proteome</keyword>
<feature type="compositionally biased region" description="Polar residues" evidence="1">
    <location>
        <begin position="123"/>
        <end position="134"/>
    </location>
</feature>
<feature type="region of interest" description="Disordered" evidence="1">
    <location>
        <begin position="1"/>
        <end position="148"/>
    </location>
</feature>
<evidence type="ECO:0000313" key="4">
    <source>
        <dbReference type="Proteomes" id="UP001209570"/>
    </source>
</evidence>
<dbReference type="SUPFAM" id="SSF54695">
    <property type="entry name" value="POZ domain"/>
    <property type="match status" value="1"/>
</dbReference>
<name>A0AAD5LXD0_PYTIN</name>
<dbReference type="SMART" id="SM00225">
    <property type="entry name" value="BTB"/>
    <property type="match status" value="1"/>
</dbReference>
<dbReference type="AlphaFoldDB" id="A0AAD5LXD0"/>
<dbReference type="InterPro" id="IPR011333">
    <property type="entry name" value="SKP1/BTB/POZ_sf"/>
</dbReference>
<dbReference type="Gene3D" id="3.30.710.10">
    <property type="entry name" value="Potassium Channel Kv1.1, Chain A"/>
    <property type="match status" value="1"/>
</dbReference>
<evidence type="ECO:0000313" key="3">
    <source>
        <dbReference type="EMBL" id="KAJ0395149.1"/>
    </source>
</evidence>
<dbReference type="Gene3D" id="1.25.40.420">
    <property type="match status" value="1"/>
</dbReference>
<feature type="domain" description="BTB" evidence="2">
    <location>
        <begin position="253"/>
        <end position="309"/>
    </location>
</feature>
<dbReference type="InterPro" id="IPR051481">
    <property type="entry name" value="BTB-POZ/Galectin-3-binding"/>
</dbReference>
<dbReference type="Pfam" id="PF00651">
    <property type="entry name" value="BTB"/>
    <property type="match status" value="1"/>
</dbReference>
<evidence type="ECO:0000259" key="2">
    <source>
        <dbReference type="PROSITE" id="PS50097"/>
    </source>
</evidence>
<feature type="compositionally biased region" description="Low complexity" evidence="1">
    <location>
        <begin position="23"/>
        <end position="42"/>
    </location>
</feature>
<feature type="compositionally biased region" description="Acidic residues" evidence="1">
    <location>
        <begin position="105"/>
        <end position="120"/>
    </location>
</feature>
<evidence type="ECO:0000256" key="1">
    <source>
        <dbReference type="SAM" id="MobiDB-lite"/>
    </source>
</evidence>
<proteinExistence type="predicted"/>
<sequence>MPPRRERDRRRLGVRMTTPDEQAATASNSSNSTSASSMDSASQPAVATLRDENGASNRDQDAAATDTSGLPQPPHSPPLYGPHWGSISFRPASPPQIALPPAGNEDADADADADADDDDYRSETSCSESNSRDSANGGGHTPKNIASSYCNHRDLSTRLKRAIRCADSASAPNGGLVPDSPAAAVRTPTFDADLIGADVVLCVKSWPKRTRVVRSATPPPACSPSASPRDVRPARRPVVIDEQDAADAVVVRFYAHRFMLAASSEPFRAMLTGNMRESTEREVEIHGVEPEVLEKMLVYIYTGEVTVDLQTVVGLLIASEMYELDGLREICRGFVLVHAQDVLRDPQMVLIPEKVLLEIVESDDLQIRENTLLDALVMWGESRLAQSDKSILDILSDVMEHVRFPTMSVSDLYGKVRPLVSEGVIRPALLTEALFHHLKWGTQSGSATQRAKPRAGAAALRKRKRVSFIQHVSFVAES</sequence>
<dbReference type="InterPro" id="IPR011705">
    <property type="entry name" value="BACK"/>
</dbReference>
<dbReference type="PANTHER" id="PTHR24410">
    <property type="entry name" value="HL07962P-RELATED"/>
    <property type="match status" value="1"/>
</dbReference>
<comment type="caution">
    <text evidence="3">The sequence shown here is derived from an EMBL/GenBank/DDBJ whole genome shotgun (WGS) entry which is preliminary data.</text>
</comment>
<gene>
    <name evidence="3" type="ORF">P43SY_002433</name>
</gene>
<dbReference type="PANTHER" id="PTHR24410:SF23">
    <property type="entry name" value="BTB DOMAIN-CONTAINING PROTEIN-RELATED"/>
    <property type="match status" value="1"/>
</dbReference>
<feature type="compositionally biased region" description="Basic and acidic residues" evidence="1">
    <location>
        <begin position="49"/>
        <end position="61"/>
    </location>
</feature>
<dbReference type="PROSITE" id="PS50097">
    <property type="entry name" value="BTB"/>
    <property type="match status" value="1"/>
</dbReference>